<proteinExistence type="inferred from homology"/>
<protein>
    <submittedName>
        <fullName evidence="7">Transcriptional activator protein NhaR</fullName>
    </submittedName>
</protein>
<dbReference type="InterPro" id="IPR036388">
    <property type="entry name" value="WH-like_DNA-bd_sf"/>
</dbReference>
<sequence>MRVDALNYHHLHYFWMVAREGSIAAACEQLDVSQPTISAQIRALERSLGLRLFERQGRGLVLTDAGRVAYRYADEIFSLGRELRDVISGRPAGHPLRLSVGVIDALPKLVVAQLLEPALHLEEPVRIVCTEGKVEELLSDLARHRLDIVLSDAPIAPGAAIRAFNHLLGECGVSLFAPADLAEALSAGFPSSITGAPILMPGERTTLRRSLDHWLDDLGLRPRVVGEFVDSALMKAFGHAGAGLFPAPTVIERQVCEQYGVAVVGRVEQVREQFYAISIERRLKHPAVVAVFEAARRDLFS</sequence>
<dbReference type="GO" id="GO:0003700">
    <property type="term" value="F:DNA-binding transcription factor activity"/>
    <property type="evidence" value="ECO:0007669"/>
    <property type="project" value="InterPro"/>
</dbReference>
<dbReference type="FunFam" id="1.10.10.10:FF:000001">
    <property type="entry name" value="LysR family transcriptional regulator"/>
    <property type="match status" value="1"/>
</dbReference>
<dbReference type="SUPFAM" id="SSF46785">
    <property type="entry name" value="Winged helix' DNA-binding domain"/>
    <property type="match status" value="1"/>
</dbReference>
<dbReference type="KEGG" id="tpla:ElP_44070"/>
<dbReference type="NCBIfam" id="NF008284">
    <property type="entry name" value="PRK11062.1"/>
    <property type="match status" value="1"/>
</dbReference>
<dbReference type="RefSeq" id="WP_197446263.1">
    <property type="nucleotide sequence ID" value="NZ_CP036426.1"/>
</dbReference>
<reference evidence="7 8" key="1">
    <citation type="submission" date="2019-02" db="EMBL/GenBank/DDBJ databases">
        <title>Deep-cultivation of Planctomycetes and their phenomic and genomic characterization uncovers novel biology.</title>
        <authorList>
            <person name="Wiegand S."/>
            <person name="Jogler M."/>
            <person name="Boedeker C."/>
            <person name="Pinto D."/>
            <person name="Vollmers J."/>
            <person name="Rivas-Marin E."/>
            <person name="Kohn T."/>
            <person name="Peeters S.H."/>
            <person name="Heuer A."/>
            <person name="Rast P."/>
            <person name="Oberbeckmann S."/>
            <person name="Bunk B."/>
            <person name="Jeske O."/>
            <person name="Meyerdierks A."/>
            <person name="Storesund J.E."/>
            <person name="Kallscheuer N."/>
            <person name="Luecker S."/>
            <person name="Lage O.M."/>
            <person name="Pohl T."/>
            <person name="Merkel B.J."/>
            <person name="Hornburger P."/>
            <person name="Mueller R.-W."/>
            <person name="Bruemmer F."/>
            <person name="Labrenz M."/>
            <person name="Spormann A.M."/>
            <person name="Op den Camp H."/>
            <person name="Overmann J."/>
            <person name="Amann R."/>
            <person name="Jetten M.S.M."/>
            <person name="Mascher T."/>
            <person name="Medema M.H."/>
            <person name="Devos D.P."/>
            <person name="Kaster A.-K."/>
            <person name="Ovreas L."/>
            <person name="Rohde M."/>
            <person name="Galperin M.Y."/>
            <person name="Jogler C."/>
        </authorList>
    </citation>
    <scope>NUCLEOTIDE SEQUENCE [LARGE SCALE GENOMIC DNA]</scope>
    <source>
        <strain evidence="7 8">ElP</strain>
    </source>
</reference>
<dbReference type="Pfam" id="PF00126">
    <property type="entry name" value="HTH_1"/>
    <property type="match status" value="1"/>
</dbReference>
<organism evidence="7 8">
    <name type="scientific">Tautonia plasticadhaerens</name>
    <dbReference type="NCBI Taxonomy" id="2527974"/>
    <lineage>
        <taxon>Bacteria</taxon>
        <taxon>Pseudomonadati</taxon>
        <taxon>Planctomycetota</taxon>
        <taxon>Planctomycetia</taxon>
        <taxon>Isosphaerales</taxon>
        <taxon>Isosphaeraceae</taxon>
        <taxon>Tautonia</taxon>
    </lineage>
</organism>
<dbReference type="PROSITE" id="PS50931">
    <property type="entry name" value="HTH_LYSR"/>
    <property type="match status" value="1"/>
</dbReference>
<evidence type="ECO:0000256" key="2">
    <source>
        <dbReference type="ARBA" id="ARBA00023015"/>
    </source>
</evidence>
<accession>A0A518H6L0</accession>
<dbReference type="Pfam" id="PF03466">
    <property type="entry name" value="LysR_substrate"/>
    <property type="match status" value="1"/>
</dbReference>
<evidence type="ECO:0000256" key="5">
    <source>
        <dbReference type="ARBA" id="ARBA00023163"/>
    </source>
</evidence>
<keyword evidence="5" id="KW-0804">Transcription</keyword>
<evidence type="ECO:0000256" key="3">
    <source>
        <dbReference type="ARBA" id="ARBA00023125"/>
    </source>
</evidence>
<feature type="domain" description="HTH lysR-type" evidence="6">
    <location>
        <begin position="6"/>
        <end position="63"/>
    </location>
</feature>
<dbReference type="GO" id="GO:0003677">
    <property type="term" value="F:DNA binding"/>
    <property type="evidence" value="ECO:0007669"/>
    <property type="project" value="UniProtKB-KW"/>
</dbReference>
<dbReference type="InterPro" id="IPR005119">
    <property type="entry name" value="LysR_subst-bd"/>
</dbReference>
<dbReference type="SUPFAM" id="SSF53850">
    <property type="entry name" value="Periplasmic binding protein-like II"/>
    <property type="match status" value="1"/>
</dbReference>
<dbReference type="InterPro" id="IPR036390">
    <property type="entry name" value="WH_DNA-bd_sf"/>
</dbReference>
<dbReference type="EMBL" id="CP036426">
    <property type="protein sequence ID" value="QDV36481.1"/>
    <property type="molecule type" value="Genomic_DNA"/>
</dbReference>
<evidence type="ECO:0000256" key="4">
    <source>
        <dbReference type="ARBA" id="ARBA00023159"/>
    </source>
</evidence>
<dbReference type="Gene3D" id="1.10.10.10">
    <property type="entry name" value="Winged helix-like DNA-binding domain superfamily/Winged helix DNA-binding domain"/>
    <property type="match status" value="1"/>
</dbReference>
<gene>
    <name evidence="7" type="primary">nhaR</name>
    <name evidence="7" type="ORF">ElP_44070</name>
</gene>
<dbReference type="AlphaFoldDB" id="A0A518H6L0"/>
<keyword evidence="4" id="KW-0010">Activator</keyword>
<keyword evidence="2" id="KW-0805">Transcription regulation</keyword>
<dbReference type="PANTHER" id="PTHR30293:SF2">
    <property type="entry name" value="TRANSCRIPTIONAL ACTIVATOR PROTEIN NHAR"/>
    <property type="match status" value="1"/>
</dbReference>
<dbReference type="Proteomes" id="UP000317835">
    <property type="component" value="Chromosome"/>
</dbReference>
<keyword evidence="3" id="KW-0238">DNA-binding</keyword>
<keyword evidence="8" id="KW-1185">Reference proteome</keyword>
<name>A0A518H6L0_9BACT</name>
<evidence type="ECO:0000313" key="8">
    <source>
        <dbReference type="Proteomes" id="UP000317835"/>
    </source>
</evidence>
<evidence type="ECO:0000259" key="6">
    <source>
        <dbReference type="PROSITE" id="PS50931"/>
    </source>
</evidence>
<dbReference type="PRINTS" id="PR00039">
    <property type="entry name" value="HTHLYSR"/>
</dbReference>
<evidence type="ECO:0000313" key="7">
    <source>
        <dbReference type="EMBL" id="QDV36481.1"/>
    </source>
</evidence>
<comment type="similarity">
    <text evidence="1">Belongs to the LysR transcriptional regulatory family.</text>
</comment>
<dbReference type="GO" id="GO:2000142">
    <property type="term" value="P:regulation of DNA-templated transcription initiation"/>
    <property type="evidence" value="ECO:0007669"/>
    <property type="project" value="TreeGrafter"/>
</dbReference>
<dbReference type="InterPro" id="IPR000847">
    <property type="entry name" value="LysR_HTH_N"/>
</dbReference>
<dbReference type="Gene3D" id="3.40.190.290">
    <property type="match status" value="1"/>
</dbReference>
<evidence type="ECO:0000256" key="1">
    <source>
        <dbReference type="ARBA" id="ARBA00009437"/>
    </source>
</evidence>
<dbReference type="PANTHER" id="PTHR30293">
    <property type="entry name" value="TRANSCRIPTIONAL REGULATORY PROTEIN NAC-RELATED"/>
    <property type="match status" value="1"/>
</dbReference>